<evidence type="ECO:0000313" key="2">
    <source>
        <dbReference type="WBParaSite" id="Pan_g20718.t1"/>
    </source>
</evidence>
<dbReference type="AlphaFoldDB" id="A0A7E4VGN7"/>
<keyword evidence="1" id="KW-1185">Reference proteome</keyword>
<reference evidence="2" key="2">
    <citation type="submission" date="2020-10" db="UniProtKB">
        <authorList>
            <consortium name="WormBaseParasite"/>
        </authorList>
    </citation>
    <scope>IDENTIFICATION</scope>
</reference>
<sequence>MQRFFVHLLFFCATLTQIRSLFVLIIIDNVDQRFQYITSTSDASLYAGYNIDVSDFRARMEIICDGFDKRPQSEDWISEIWIDKLNTEGVFVERLQAVYSCVDITQVFQPKHKLLPKVMRKLTNSFERHIPKRWAELEGFNKFNCSDIYGRPIPMPVGVHRCYVQHTRQYGTTTIVDADYGTDSKAKNHLFAMECEESISWKPFRSNNQTDLYLGDGECVIRMSLMEMSFFCCCYTDSSQCNIANVYNDGLTCPKSLQFKSMIDLDTKVETMLPNQMIMKASELAVTQNCYARVAFDKQDIDRDIDVKLIITNENDGICKDTFKTRTPIEPCKPYSRTCMMDVDSELVFCCHFIASEVVQKNEDTILTIHKEVYAFLNRQASVSLHRLSNCLHPWGFKKMTNDDGCVFFYDIEMETFVNIRRENIVLTEKQQKVLDKLIDTDVDPGKYSHAYFYGRYNTNYPGTFGCLEHREEWQKPNNTAFPLWYEFSFVVFKCVNGPGATSRCDDFRKSTYSVKSQVGHLMKPQYVCLDGKSTNRFKKENYKQAQSADGFCLEYVFVNDDDTSHSTALSRNEMLASNRIWLTKKDQENHDNIDFFCGITKDGKTRFCACPANGMYGCNTGEYVQTYNHIAKQEKFVEVSNYELEDGRDKRVCTLPRYGSAADKCLEIMEHGTDTPCFFLLYEKNTKADIACVREPNLTHRRRDQRMKYEQGWHDYQLCLTVKIPDNPGYKCVLKDNKFDNYHDPVTVCCCKSQKCGEAYEKLLKRAHWKETRNFVKK</sequence>
<proteinExistence type="predicted"/>
<reference evidence="1" key="1">
    <citation type="journal article" date="2013" name="Genetics">
        <title>The draft genome and transcriptome of Panagrellus redivivus are shaped by the harsh demands of a free-living lifestyle.</title>
        <authorList>
            <person name="Srinivasan J."/>
            <person name="Dillman A.R."/>
            <person name="Macchietto M.G."/>
            <person name="Heikkinen L."/>
            <person name="Lakso M."/>
            <person name="Fracchia K.M."/>
            <person name="Antoshechkin I."/>
            <person name="Mortazavi A."/>
            <person name="Wong G."/>
            <person name="Sternberg P.W."/>
        </authorList>
    </citation>
    <scope>NUCLEOTIDE SEQUENCE [LARGE SCALE GENOMIC DNA]</scope>
    <source>
        <strain evidence="1">MT8872</strain>
    </source>
</reference>
<evidence type="ECO:0000313" key="1">
    <source>
        <dbReference type="Proteomes" id="UP000492821"/>
    </source>
</evidence>
<accession>A0A7E4VGN7</accession>
<dbReference type="WBParaSite" id="Pan_g20718.t1">
    <property type="protein sequence ID" value="Pan_g20718.t1"/>
    <property type="gene ID" value="Pan_g20718"/>
</dbReference>
<organism evidence="1 2">
    <name type="scientific">Panagrellus redivivus</name>
    <name type="common">Microworm</name>
    <dbReference type="NCBI Taxonomy" id="6233"/>
    <lineage>
        <taxon>Eukaryota</taxon>
        <taxon>Metazoa</taxon>
        <taxon>Ecdysozoa</taxon>
        <taxon>Nematoda</taxon>
        <taxon>Chromadorea</taxon>
        <taxon>Rhabditida</taxon>
        <taxon>Tylenchina</taxon>
        <taxon>Panagrolaimomorpha</taxon>
        <taxon>Panagrolaimoidea</taxon>
        <taxon>Panagrolaimidae</taxon>
        <taxon>Panagrellus</taxon>
    </lineage>
</organism>
<protein>
    <submittedName>
        <fullName evidence="2">Kringle domain-containing protein</fullName>
    </submittedName>
</protein>
<dbReference type="Proteomes" id="UP000492821">
    <property type="component" value="Unassembled WGS sequence"/>
</dbReference>
<name>A0A7E4VGN7_PANRE</name>